<dbReference type="GO" id="GO:0006508">
    <property type="term" value="P:proteolysis"/>
    <property type="evidence" value="ECO:0007669"/>
    <property type="project" value="UniProtKB-UniRule"/>
</dbReference>
<dbReference type="GO" id="GO:0008233">
    <property type="term" value="F:peptidase activity"/>
    <property type="evidence" value="ECO:0007669"/>
    <property type="project" value="UniProtKB-KW"/>
</dbReference>
<proteinExistence type="inferred from homology"/>
<keyword evidence="3" id="KW-0645">Protease</keyword>
<organism evidence="3 4">
    <name type="scientific">Treponema bryantii</name>
    <dbReference type="NCBI Taxonomy" id="163"/>
    <lineage>
        <taxon>Bacteria</taxon>
        <taxon>Pseudomonadati</taxon>
        <taxon>Spirochaetota</taxon>
        <taxon>Spirochaetia</taxon>
        <taxon>Spirochaetales</taxon>
        <taxon>Treponemataceae</taxon>
        <taxon>Treponema</taxon>
    </lineage>
</organism>
<reference evidence="4" key="1">
    <citation type="submission" date="2016-10" db="EMBL/GenBank/DDBJ databases">
        <authorList>
            <person name="Varghese N."/>
            <person name="Submissions S."/>
        </authorList>
    </citation>
    <scope>NUCLEOTIDE SEQUENCE [LARGE SCALE GENOMIC DNA]</scope>
    <source>
        <strain evidence="4">XBD1002</strain>
    </source>
</reference>
<comment type="similarity">
    <text evidence="1">Belongs to the ClpS family.</text>
</comment>
<dbReference type="Pfam" id="PF02617">
    <property type="entry name" value="ClpS"/>
    <property type="match status" value="1"/>
</dbReference>
<dbReference type="AlphaFoldDB" id="A0A1I3KNX3"/>
<evidence type="ECO:0000313" key="3">
    <source>
        <dbReference type="EMBL" id="SFI74166.1"/>
    </source>
</evidence>
<evidence type="ECO:0000256" key="1">
    <source>
        <dbReference type="HAMAP-Rule" id="MF_00302"/>
    </source>
</evidence>
<name>A0A1I3KNX3_9SPIR</name>
<accession>A0A1I3KNX3</accession>
<dbReference type="InterPro" id="IPR003769">
    <property type="entry name" value="ClpS_core"/>
</dbReference>
<keyword evidence="3" id="KW-0378">Hydrolase</keyword>
<dbReference type="InterPro" id="IPR022935">
    <property type="entry name" value="ClpS"/>
</dbReference>
<keyword evidence="4" id="KW-1185">Reference proteome</keyword>
<dbReference type="HAMAP" id="MF_00302">
    <property type="entry name" value="ClpS"/>
    <property type="match status" value="1"/>
</dbReference>
<sequence>MDYQPFLCYIIRMSDYSNQISQAGSGVAEDASIMLPPERKVVFYNDDFTTMEFVVDVLVSIFNKSHSEAEELMQTVHQEGSSVVGVYTYDIAVSRTNLTLQAARKNGFPLRVEVE</sequence>
<dbReference type="EMBL" id="FORI01000005">
    <property type="protein sequence ID" value="SFI74166.1"/>
    <property type="molecule type" value="Genomic_DNA"/>
</dbReference>
<evidence type="ECO:0000259" key="2">
    <source>
        <dbReference type="Pfam" id="PF02617"/>
    </source>
</evidence>
<dbReference type="InterPro" id="IPR014719">
    <property type="entry name" value="Ribosomal_bL12_C/ClpS-like"/>
</dbReference>
<protein>
    <recommendedName>
        <fullName evidence="1">ATP-dependent Clp protease adapter protein ClpS</fullName>
    </recommendedName>
</protein>
<feature type="domain" description="Adaptor protein ClpS core" evidence="2">
    <location>
        <begin position="36"/>
        <end position="113"/>
    </location>
</feature>
<dbReference type="Proteomes" id="UP000182737">
    <property type="component" value="Unassembled WGS sequence"/>
</dbReference>
<dbReference type="Gene3D" id="3.30.1390.10">
    <property type="match status" value="1"/>
</dbReference>
<evidence type="ECO:0000313" key="4">
    <source>
        <dbReference type="Proteomes" id="UP000182737"/>
    </source>
</evidence>
<gene>
    <name evidence="1" type="primary">clpS</name>
    <name evidence="3" type="ORF">SAMN04487775_10574</name>
</gene>
<comment type="subunit">
    <text evidence="1">Binds to the N-terminal domain of the chaperone ClpA.</text>
</comment>
<dbReference type="SUPFAM" id="SSF54736">
    <property type="entry name" value="ClpS-like"/>
    <property type="match status" value="1"/>
</dbReference>
<comment type="function">
    <text evidence="1">Involved in the modulation of the specificity of the ClpAP-mediated ATP-dependent protein degradation.</text>
</comment>
<dbReference type="GO" id="GO:0030163">
    <property type="term" value="P:protein catabolic process"/>
    <property type="evidence" value="ECO:0007669"/>
    <property type="project" value="InterPro"/>
</dbReference>